<organism evidence="1 2">
    <name type="scientific">Candidatus Amesbacteria bacterium GW2011_GWA2_47_11b</name>
    <dbReference type="NCBI Taxonomy" id="1618358"/>
    <lineage>
        <taxon>Bacteria</taxon>
        <taxon>Candidatus Amesiibacteriota</taxon>
    </lineage>
</organism>
<name>A0A0G1RJU8_9BACT</name>
<evidence type="ECO:0000313" key="2">
    <source>
        <dbReference type="Proteomes" id="UP000034307"/>
    </source>
</evidence>
<dbReference type="STRING" id="1618358.UX80_C0018G0011"/>
<reference evidence="1 2" key="1">
    <citation type="journal article" date="2015" name="Nature">
        <title>rRNA introns, odd ribosomes, and small enigmatic genomes across a large radiation of phyla.</title>
        <authorList>
            <person name="Brown C.T."/>
            <person name="Hug L.A."/>
            <person name="Thomas B.C."/>
            <person name="Sharon I."/>
            <person name="Castelle C.J."/>
            <person name="Singh A."/>
            <person name="Wilkins M.J."/>
            <person name="Williams K.H."/>
            <person name="Banfield J.F."/>
        </authorList>
    </citation>
    <scope>NUCLEOTIDE SEQUENCE [LARGE SCALE GENOMIC DNA]</scope>
</reference>
<sequence length="85" mass="9602">MSMNTQRITISMPDYLYTQLLAAVPAGQISKFVSISTEKNLLKIKTLSGQVTPLLKLAKKIEKKSGFNNYKNFSEFKKVYRQGLA</sequence>
<dbReference type="EMBL" id="LCNO01000018">
    <property type="protein sequence ID" value="KKU57357.1"/>
    <property type="molecule type" value="Genomic_DNA"/>
</dbReference>
<gene>
    <name evidence="1" type="ORF">UX80_C0018G0011</name>
</gene>
<comment type="caution">
    <text evidence="1">The sequence shown here is derived from an EMBL/GenBank/DDBJ whole genome shotgun (WGS) entry which is preliminary data.</text>
</comment>
<evidence type="ECO:0000313" key="1">
    <source>
        <dbReference type="EMBL" id="KKU57357.1"/>
    </source>
</evidence>
<dbReference type="AlphaFoldDB" id="A0A0G1RJU8"/>
<protein>
    <submittedName>
        <fullName evidence="1">Uncharacterized protein</fullName>
    </submittedName>
</protein>
<dbReference type="Proteomes" id="UP000034307">
    <property type="component" value="Unassembled WGS sequence"/>
</dbReference>
<accession>A0A0G1RJU8</accession>
<proteinExistence type="predicted"/>